<organism evidence="2 3">
    <name type="scientific">Rapidithrix thailandica</name>
    <dbReference type="NCBI Taxonomy" id="413964"/>
    <lineage>
        <taxon>Bacteria</taxon>
        <taxon>Pseudomonadati</taxon>
        <taxon>Bacteroidota</taxon>
        <taxon>Cytophagia</taxon>
        <taxon>Cytophagales</taxon>
        <taxon>Flammeovirgaceae</taxon>
        <taxon>Rapidithrix</taxon>
    </lineage>
</organism>
<protein>
    <submittedName>
        <fullName evidence="2">Uncharacterized protein</fullName>
    </submittedName>
</protein>
<evidence type="ECO:0000256" key="1">
    <source>
        <dbReference type="SAM" id="Phobius"/>
    </source>
</evidence>
<dbReference type="EMBL" id="JBDKWZ010000008">
    <property type="protein sequence ID" value="MEN7549292.1"/>
    <property type="molecule type" value="Genomic_DNA"/>
</dbReference>
<accession>A0AAW9S701</accession>
<proteinExistence type="predicted"/>
<sequence length="74" mass="8656">MKNKQTVQRRKTLVCVISLFVLALAIVVYEFRFFIAWLDGRHIHHIILEALVLKLAFISALVITLLQFFELTKN</sequence>
<reference evidence="2 3" key="1">
    <citation type="submission" date="2024-04" db="EMBL/GenBank/DDBJ databases">
        <title>Novel genus in family Flammeovirgaceae.</title>
        <authorList>
            <person name="Nguyen T.H."/>
            <person name="Vuong T.Q."/>
            <person name="Le H."/>
            <person name="Kim S.-G."/>
        </authorList>
    </citation>
    <scope>NUCLEOTIDE SEQUENCE [LARGE SCALE GENOMIC DNA]</scope>
    <source>
        <strain evidence="2 3">JCM 23209</strain>
    </source>
</reference>
<keyword evidence="3" id="KW-1185">Reference proteome</keyword>
<dbReference type="AlphaFoldDB" id="A0AAW9S701"/>
<keyword evidence="1" id="KW-1133">Transmembrane helix</keyword>
<dbReference type="Proteomes" id="UP001403385">
    <property type="component" value="Unassembled WGS sequence"/>
</dbReference>
<gene>
    <name evidence="2" type="ORF">AAG747_15315</name>
</gene>
<keyword evidence="1" id="KW-0812">Transmembrane</keyword>
<evidence type="ECO:0000313" key="3">
    <source>
        <dbReference type="Proteomes" id="UP001403385"/>
    </source>
</evidence>
<comment type="caution">
    <text evidence="2">The sequence shown here is derived from an EMBL/GenBank/DDBJ whole genome shotgun (WGS) entry which is preliminary data.</text>
</comment>
<feature type="transmembrane region" description="Helical" evidence="1">
    <location>
        <begin position="46"/>
        <end position="69"/>
    </location>
</feature>
<evidence type="ECO:0000313" key="2">
    <source>
        <dbReference type="EMBL" id="MEN7549292.1"/>
    </source>
</evidence>
<feature type="transmembrane region" description="Helical" evidence="1">
    <location>
        <begin position="12"/>
        <end position="34"/>
    </location>
</feature>
<keyword evidence="1" id="KW-0472">Membrane</keyword>
<name>A0AAW9S701_9BACT</name>
<dbReference type="RefSeq" id="WP_346822068.1">
    <property type="nucleotide sequence ID" value="NZ_JBDKWZ010000008.1"/>
</dbReference>